<name>A0AAQ3WGM5_PASNO</name>
<dbReference type="HAMAP" id="MF_00321">
    <property type="entry name" value="GTPase_EngB"/>
    <property type="match status" value="1"/>
</dbReference>
<dbReference type="InterPro" id="IPR006073">
    <property type="entry name" value="GTP-bd"/>
</dbReference>
<feature type="compositionally biased region" description="Polar residues" evidence="7">
    <location>
        <begin position="112"/>
        <end position="129"/>
    </location>
</feature>
<dbReference type="CDD" id="cd01876">
    <property type="entry name" value="YihA_EngB"/>
    <property type="match status" value="1"/>
</dbReference>
<comment type="cofactor">
    <cofactor evidence="1">
        <name>Mg(2+)</name>
        <dbReference type="ChEBI" id="CHEBI:18420"/>
    </cofactor>
</comment>
<dbReference type="GO" id="GO:0046872">
    <property type="term" value="F:metal ion binding"/>
    <property type="evidence" value="ECO:0007669"/>
    <property type="project" value="UniProtKB-KW"/>
</dbReference>
<evidence type="ECO:0000256" key="5">
    <source>
        <dbReference type="ARBA" id="ARBA00022842"/>
    </source>
</evidence>
<keyword evidence="3" id="KW-0479">Metal-binding</keyword>
<dbReference type="AlphaFoldDB" id="A0AAQ3WGM5"/>
<dbReference type="PANTHER" id="PTHR47560">
    <property type="entry name" value="EXPRESSED PROTEIN"/>
    <property type="match status" value="1"/>
</dbReference>
<evidence type="ECO:0000256" key="2">
    <source>
        <dbReference type="ARBA" id="ARBA00009638"/>
    </source>
</evidence>
<dbReference type="InterPro" id="IPR027417">
    <property type="entry name" value="P-loop_NTPase"/>
</dbReference>
<gene>
    <name evidence="9" type="ORF">U9M48_010965</name>
</gene>
<dbReference type="PROSITE" id="PS51706">
    <property type="entry name" value="G_ENGB"/>
    <property type="match status" value="1"/>
</dbReference>
<organism evidence="9 10">
    <name type="scientific">Paspalum notatum var. saurae</name>
    <dbReference type="NCBI Taxonomy" id="547442"/>
    <lineage>
        <taxon>Eukaryota</taxon>
        <taxon>Viridiplantae</taxon>
        <taxon>Streptophyta</taxon>
        <taxon>Embryophyta</taxon>
        <taxon>Tracheophyta</taxon>
        <taxon>Spermatophyta</taxon>
        <taxon>Magnoliopsida</taxon>
        <taxon>Liliopsida</taxon>
        <taxon>Poales</taxon>
        <taxon>Poaceae</taxon>
        <taxon>PACMAD clade</taxon>
        <taxon>Panicoideae</taxon>
        <taxon>Andropogonodae</taxon>
        <taxon>Paspaleae</taxon>
        <taxon>Paspalinae</taxon>
        <taxon>Paspalum</taxon>
    </lineage>
</organism>
<evidence type="ECO:0000259" key="8">
    <source>
        <dbReference type="PROSITE" id="PS51706"/>
    </source>
</evidence>
<keyword evidence="4" id="KW-0547">Nucleotide-binding</keyword>
<dbReference type="NCBIfam" id="TIGR03598">
    <property type="entry name" value="GTPase_YsxC"/>
    <property type="match status" value="1"/>
</dbReference>
<evidence type="ECO:0000313" key="10">
    <source>
        <dbReference type="Proteomes" id="UP001341281"/>
    </source>
</evidence>
<feature type="compositionally biased region" description="Basic and acidic residues" evidence="7">
    <location>
        <begin position="57"/>
        <end position="66"/>
    </location>
</feature>
<keyword evidence="10" id="KW-1185">Reference proteome</keyword>
<reference evidence="9 10" key="1">
    <citation type="submission" date="2024-02" db="EMBL/GenBank/DDBJ databases">
        <title>High-quality chromosome-scale genome assembly of Pensacola bahiagrass (Paspalum notatum Flugge var. saurae).</title>
        <authorList>
            <person name="Vega J.M."/>
            <person name="Podio M."/>
            <person name="Orjuela J."/>
            <person name="Siena L.A."/>
            <person name="Pessino S.C."/>
            <person name="Combes M.C."/>
            <person name="Mariac C."/>
            <person name="Albertini E."/>
            <person name="Pupilli F."/>
            <person name="Ortiz J.P.A."/>
            <person name="Leblanc O."/>
        </authorList>
    </citation>
    <scope>NUCLEOTIDE SEQUENCE [LARGE SCALE GENOMIC DNA]</scope>
    <source>
        <strain evidence="9">R1</strain>
        <tissue evidence="9">Leaf</tissue>
    </source>
</reference>
<sequence>MAQAKSAPGGKRNWVSGGTTGYSWEYTGISIDPPLGMRNKETGHAKGKGTTFAGWGKSEKREERKGRQGNAGSTRRWSEGVPRVGVKKAVSGLDRRKRKIDDDSWDDGGNGRNVSSSKSKFTRKTASTINRRKVSPGKGDRLRSQSLYEDDFRVGKRSTSKGSRGFNGRSVLSKNSAAFKGKKFDASAEFRRTKKAGAKEVNLDEEFSDNKESDDSGHITEEKPRPRLARVLDGSGKKIKPAKKDVVPEDEEPAPPKKRKRMKLDPYDTSNKRIEDSPPIQDVSSPKKILVKCTPEEESDMSTNAKFRAIQPSSSILSYVEDNLLGRRRLNEIKNTGYNVKISAPLDNIPFSTSTDRERIEESAFRNKLEFFAAAKISSSFPPPTLPEIAFAGVSNVGKSSLLNALTRQWGIVRISDKPGHTQSMNFFRLASKLCLVDLPGYGFAYAKDEVKESWQELVKEYVSTRVGLERVCLLVHTKRGMKPLDYELVDLMERHKTPYQIVLTKTDLVFPIDVARRAMEIQESLKKNKSVVKPVMMVSSKTGAGIRNLRGVLGKLARFIKP</sequence>
<evidence type="ECO:0000313" key="9">
    <source>
        <dbReference type="EMBL" id="WVZ61026.1"/>
    </source>
</evidence>
<feature type="domain" description="EngB-type G" evidence="8">
    <location>
        <begin position="385"/>
        <end position="560"/>
    </location>
</feature>
<dbReference type="PANTHER" id="PTHR47560:SF1">
    <property type="entry name" value="EXPRESSED PROTEIN"/>
    <property type="match status" value="1"/>
</dbReference>
<dbReference type="GO" id="GO:0005525">
    <property type="term" value="F:GTP binding"/>
    <property type="evidence" value="ECO:0007669"/>
    <property type="project" value="UniProtKB-KW"/>
</dbReference>
<evidence type="ECO:0000256" key="3">
    <source>
        <dbReference type="ARBA" id="ARBA00022723"/>
    </source>
</evidence>
<dbReference type="SUPFAM" id="SSF52540">
    <property type="entry name" value="P-loop containing nucleoside triphosphate hydrolases"/>
    <property type="match status" value="1"/>
</dbReference>
<dbReference type="Proteomes" id="UP001341281">
    <property type="component" value="Chromosome 02"/>
</dbReference>
<keyword evidence="5" id="KW-0460">Magnesium</keyword>
<evidence type="ECO:0000256" key="4">
    <source>
        <dbReference type="ARBA" id="ARBA00022741"/>
    </source>
</evidence>
<dbReference type="EMBL" id="CP144746">
    <property type="protein sequence ID" value="WVZ61026.1"/>
    <property type="molecule type" value="Genomic_DNA"/>
</dbReference>
<dbReference type="InterPro" id="IPR030393">
    <property type="entry name" value="G_ENGB_dom"/>
</dbReference>
<evidence type="ECO:0000256" key="6">
    <source>
        <dbReference type="ARBA" id="ARBA00023134"/>
    </source>
</evidence>
<keyword evidence="6" id="KW-0342">GTP-binding</keyword>
<dbReference type="Pfam" id="PF01926">
    <property type="entry name" value="MMR_HSR1"/>
    <property type="match status" value="1"/>
</dbReference>
<accession>A0AAQ3WGM5</accession>
<feature type="region of interest" description="Disordered" evidence="7">
    <location>
        <begin position="1"/>
        <end position="285"/>
    </location>
</feature>
<dbReference type="InterPro" id="IPR019987">
    <property type="entry name" value="GTP-bd_ribosome_bio_YsxC"/>
</dbReference>
<dbReference type="Gene3D" id="3.40.50.300">
    <property type="entry name" value="P-loop containing nucleotide triphosphate hydrolases"/>
    <property type="match status" value="1"/>
</dbReference>
<feature type="compositionally biased region" description="Basic and acidic residues" evidence="7">
    <location>
        <begin position="263"/>
        <end position="276"/>
    </location>
</feature>
<feature type="compositionally biased region" description="Basic and acidic residues" evidence="7">
    <location>
        <begin position="182"/>
        <end position="225"/>
    </location>
</feature>
<evidence type="ECO:0000256" key="7">
    <source>
        <dbReference type="SAM" id="MobiDB-lite"/>
    </source>
</evidence>
<evidence type="ECO:0000256" key="1">
    <source>
        <dbReference type="ARBA" id="ARBA00001946"/>
    </source>
</evidence>
<protein>
    <recommendedName>
        <fullName evidence="8">EngB-type G domain-containing protein</fullName>
    </recommendedName>
</protein>
<comment type="similarity">
    <text evidence="2">Belongs to the TRAFAC class TrmE-Era-EngA-EngB-Septin-like GTPase superfamily. EngB GTPase family.</text>
</comment>
<proteinExistence type="inferred from homology"/>